<evidence type="ECO:0000256" key="1">
    <source>
        <dbReference type="ARBA" id="ARBA00022491"/>
    </source>
</evidence>
<evidence type="ECO:0000256" key="4">
    <source>
        <dbReference type="ARBA" id="ARBA00023163"/>
    </source>
</evidence>
<sequence length="199" mass="22701">MGDDPSGTAERVLLEAAALFQEKGFAAASTRELGDRLGLRGASIYYHFKSKEELLYRIYVRSMTTIRERVDEVIDPALPAKERLRAMAHRHVVTVLTNRDLHSPIDLQRLAPEWRADILRRRREYEQLFLDQIAAAQNDGTLRSDISAEMLMLSLFNLMNWTILWYSPNKDQAADDLAEAFFTVFLEGTQAAPACGQRK</sequence>
<keyword evidence="2" id="KW-0805">Transcription regulation</keyword>
<dbReference type="Gene3D" id="1.10.357.10">
    <property type="entry name" value="Tetracycline Repressor, domain 2"/>
    <property type="match status" value="1"/>
</dbReference>
<accession>A0ABP8PRS5</accession>
<feature type="DNA-binding region" description="H-T-H motif" evidence="5">
    <location>
        <begin position="29"/>
        <end position="48"/>
    </location>
</feature>
<dbReference type="InterPro" id="IPR001647">
    <property type="entry name" value="HTH_TetR"/>
</dbReference>
<proteinExistence type="predicted"/>
<reference evidence="8" key="1">
    <citation type="journal article" date="2019" name="Int. J. Syst. Evol. Microbiol.">
        <title>The Global Catalogue of Microorganisms (GCM) 10K type strain sequencing project: providing services to taxonomists for standard genome sequencing and annotation.</title>
        <authorList>
            <consortium name="The Broad Institute Genomics Platform"/>
            <consortium name="The Broad Institute Genome Sequencing Center for Infectious Disease"/>
            <person name="Wu L."/>
            <person name="Ma J."/>
        </authorList>
    </citation>
    <scope>NUCLEOTIDE SEQUENCE [LARGE SCALE GENOMIC DNA]</scope>
    <source>
        <strain evidence="8">JCM 32206</strain>
    </source>
</reference>
<name>A0ABP8PRS5_9NOCA</name>
<evidence type="ECO:0000313" key="7">
    <source>
        <dbReference type="EMBL" id="GAA4491744.1"/>
    </source>
</evidence>
<dbReference type="Pfam" id="PF00440">
    <property type="entry name" value="TetR_N"/>
    <property type="match status" value="1"/>
</dbReference>
<dbReference type="InterPro" id="IPR009057">
    <property type="entry name" value="Homeodomain-like_sf"/>
</dbReference>
<dbReference type="SUPFAM" id="SSF48498">
    <property type="entry name" value="Tetracyclin repressor-like, C-terminal domain"/>
    <property type="match status" value="1"/>
</dbReference>
<dbReference type="InterPro" id="IPR036271">
    <property type="entry name" value="Tet_transcr_reg_TetR-rel_C_sf"/>
</dbReference>
<evidence type="ECO:0000256" key="3">
    <source>
        <dbReference type="ARBA" id="ARBA00023125"/>
    </source>
</evidence>
<evidence type="ECO:0000313" key="8">
    <source>
        <dbReference type="Proteomes" id="UP001501183"/>
    </source>
</evidence>
<feature type="domain" description="HTH tetR-type" evidence="6">
    <location>
        <begin position="6"/>
        <end position="66"/>
    </location>
</feature>
<keyword evidence="8" id="KW-1185">Reference proteome</keyword>
<dbReference type="PRINTS" id="PR00455">
    <property type="entry name" value="HTHTETR"/>
</dbReference>
<keyword evidence="1" id="KW-0678">Repressor</keyword>
<evidence type="ECO:0000256" key="5">
    <source>
        <dbReference type="PROSITE-ProRule" id="PRU00335"/>
    </source>
</evidence>
<comment type="caution">
    <text evidence="7">The sequence shown here is derived from an EMBL/GenBank/DDBJ whole genome shotgun (WGS) entry which is preliminary data.</text>
</comment>
<evidence type="ECO:0000259" key="6">
    <source>
        <dbReference type="PROSITE" id="PS50977"/>
    </source>
</evidence>
<protein>
    <submittedName>
        <fullName evidence="7">TetR/AcrR family transcriptional regulator</fullName>
    </submittedName>
</protein>
<gene>
    <name evidence="7" type="ORF">GCM10023094_56430</name>
</gene>
<dbReference type="SUPFAM" id="SSF46689">
    <property type="entry name" value="Homeodomain-like"/>
    <property type="match status" value="1"/>
</dbReference>
<dbReference type="Pfam" id="PF17932">
    <property type="entry name" value="TetR_C_24"/>
    <property type="match status" value="1"/>
</dbReference>
<keyword evidence="4" id="KW-0804">Transcription</keyword>
<evidence type="ECO:0000256" key="2">
    <source>
        <dbReference type="ARBA" id="ARBA00023015"/>
    </source>
</evidence>
<organism evidence="7 8">
    <name type="scientific">Rhodococcus olei</name>
    <dbReference type="NCBI Taxonomy" id="2161675"/>
    <lineage>
        <taxon>Bacteria</taxon>
        <taxon>Bacillati</taxon>
        <taxon>Actinomycetota</taxon>
        <taxon>Actinomycetes</taxon>
        <taxon>Mycobacteriales</taxon>
        <taxon>Nocardiaceae</taxon>
        <taxon>Rhodococcus</taxon>
    </lineage>
</organism>
<dbReference type="PROSITE" id="PS50977">
    <property type="entry name" value="HTH_TETR_2"/>
    <property type="match status" value="1"/>
</dbReference>
<dbReference type="InterPro" id="IPR050109">
    <property type="entry name" value="HTH-type_TetR-like_transc_reg"/>
</dbReference>
<dbReference type="Gene3D" id="1.10.10.60">
    <property type="entry name" value="Homeodomain-like"/>
    <property type="match status" value="1"/>
</dbReference>
<dbReference type="PANTHER" id="PTHR30055:SF175">
    <property type="entry name" value="HTH-TYPE TRANSCRIPTIONAL REPRESSOR KSTR2"/>
    <property type="match status" value="1"/>
</dbReference>
<dbReference type="PANTHER" id="PTHR30055">
    <property type="entry name" value="HTH-TYPE TRANSCRIPTIONAL REGULATOR RUTR"/>
    <property type="match status" value="1"/>
</dbReference>
<dbReference type="Proteomes" id="UP001501183">
    <property type="component" value="Unassembled WGS sequence"/>
</dbReference>
<keyword evidence="3 5" id="KW-0238">DNA-binding</keyword>
<dbReference type="InterPro" id="IPR041490">
    <property type="entry name" value="KstR2_TetR_C"/>
</dbReference>
<dbReference type="EMBL" id="BAABFB010000097">
    <property type="protein sequence ID" value="GAA4491744.1"/>
    <property type="molecule type" value="Genomic_DNA"/>
</dbReference>